<dbReference type="SMART" id="SM00271">
    <property type="entry name" value="DnaJ"/>
    <property type="match status" value="1"/>
</dbReference>
<feature type="domain" description="J" evidence="1">
    <location>
        <begin position="208"/>
        <end position="269"/>
    </location>
</feature>
<dbReference type="Gramene" id="OE9A092310T1">
    <property type="protein sequence ID" value="OE9A092310C1"/>
    <property type="gene ID" value="OE9A092310"/>
</dbReference>
<dbReference type="InterPro" id="IPR001623">
    <property type="entry name" value="DnaJ_domain"/>
</dbReference>
<comment type="caution">
    <text evidence="2">The sequence shown here is derived from an EMBL/GenBank/DDBJ whole genome shotgun (WGS) entry which is preliminary data.</text>
</comment>
<keyword evidence="3" id="KW-1185">Reference proteome</keyword>
<dbReference type="PANTHER" id="PTHR45376:SF5">
    <property type="entry name" value="CHAPERONE DNAJ-DOMAIN SUPERFAMILY PROTEIN"/>
    <property type="match status" value="1"/>
</dbReference>
<proteinExistence type="predicted"/>
<accession>A0A8S0RHP4</accession>
<dbReference type="CDD" id="cd06257">
    <property type="entry name" value="DnaJ"/>
    <property type="match status" value="1"/>
</dbReference>
<evidence type="ECO:0000313" key="2">
    <source>
        <dbReference type="EMBL" id="CAA2978760.1"/>
    </source>
</evidence>
<dbReference type="PROSITE" id="PS50076">
    <property type="entry name" value="DNAJ_2"/>
    <property type="match status" value="1"/>
</dbReference>
<dbReference type="SUPFAM" id="SSF46565">
    <property type="entry name" value="Chaperone J-domain"/>
    <property type="match status" value="1"/>
</dbReference>
<dbReference type="Gene3D" id="1.10.287.110">
    <property type="entry name" value="DnaJ domain"/>
    <property type="match status" value="1"/>
</dbReference>
<organism evidence="2 3">
    <name type="scientific">Olea europaea subsp. europaea</name>
    <dbReference type="NCBI Taxonomy" id="158383"/>
    <lineage>
        <taxon>Eukaryota</taxon>
        <taxon>Viridiplantae</taxon>
        <taxon>Streptophyta</taxon>
        <taxon>Embryophyta</taxon>
        <taxon>Tracheophyta</taxon>
        <taxon>Spermatophyta</taxon>
        <taxon>Magnoliopsida</taxon>
        <taxon>eudicotyledons</taxon>
        <taxon>Gunneridae</taxon>
        <taxon>Pentapetalae</taxon>
        <taxon>asterids</taxon>
        <taxon>lamiids</taxon>
        <taxon>Lamiales</taxon>
        <taxon>Oleaceae</taxon>
        <taxon>Oleeae</taxon>
        <taxon>Olea</taxon>
    </lineage>
</organism>
<gene>
    <name evidence="2" type="ORF">OLEA9_A092310</name>
</gene>
<dbReference type="Pfam" id="PF00226">
    <property type="entry name" value="DnaJ"/>
    <property type="match status" value="1"/>
</dbReference>
<evidence type="ECO:0000259" key="1">
    <source>
        <dbReference type="PROSITE" id="PS50076"/>
    </source>
</evidence>
<sequence length="272" mass="31527">MQVIPRWRNILALNNPIIQSTWIATPSTAHLANFHSTDVSFEKWKNKWNPDVSSQQPSKANNPSQNYIRYAVRQKRADAKKALKNLIFNGGCSKSTAEETFHHIEAECEDQYNKKSRIKPARQARRAYHKKIKRKLRRDNMFEDFDAHPERIFQATFGKRCFTWTFKPWEMGFDWRENFSWNDRRYEEHDTKGGTEFTSGSTIVGTYSDRITLGLPPAGPLKIEDVKTAFRSSALKWHPDKHQGPSQADAEEKFKHCVNAYKSLCIALSTSA</sequence>
<name>A0A8S0RHP4_OLEEU</name>
<dbReference type="EMBL" id="CACTIH010003622">
    <property type="protein sequence ID" value="CAA2978760.1"/>
    <property type="molecule type" value="Genomic_DNA"/>
</dbReference>
<dbReference type="PANTHER" id="PTHR45376">
    <property type="entry name" value="CHAPERONE DNAJ-DOMAIN SUPERFAMILY PROTEIN-RELATED"/>
    <property type="match status" value="1"/>
</dbReference>
<dbReference type="Proteomes" id="UP000594638">
    <property type="component" value="Unassembled WGS sequence"/>
</dbReference>
<dbReference type="AlphaFoldDB" id="A0A8S0RHP4"/>
<evidence type="ECO:0000313" key="3">
    <source>
        <dbReference type="Proteomes" id="UP000594638"/>
    </source>
</evidence>
<dbReference type="OrthoDB" id="10250354at2759"/>
<dbReference type="InterPro" id="IPR036869">
    <property type="entry name" value="J_dom_sf"/>
</dbReference>
<protein>
    <recommendedName>
        <fullName evidence="1">J domain-containing protein</fullName>
    </recommendedName>
</protein>
<reference evidence="2 3" key="1">
    <citation type="submission" date="2019-12" db="EMBL/GenBank/DDBJ databases">
        <authorList>
            <person name="Alioto T."/>
            <person name="Alioto T."/>
            <person name="Gomez Garrido J."/>
        </authorList>
    </citation>
    <scope>NUCLEOTIDE SEQUENCE [LARGE SCALE GENOMIC DNA]</scope>
</reference>